<evidence type="ECO:0000256" key="1">
    <source>
        <dbReference type="SAM" id="Phobius"/>
    </source>
</evidence>
<keyword evidence="1" id="KW-0472">Membrane</keyword>
<dbReference type="AlphaFoldDB" id="A0A0B2C026"/>
<feature type="transmembrane region" description="Helical" evidence="1">
    <location>
        <begin position="151"/>
        <end position="170"/>
    </location>
</feature>
<feature type="transmembrane region" description="Helical" evidence="1">
    <location>
        <begin position="242"/>
        <end position="263"/>
    </location>
</feature>
<keyword evidence="1" id="KW-1133">Transmembrane helix</keyword>
<proteinExistence type="predicted"/>
<feature type="transmembrane region" description="Helical" evidence="1">
    <location>
        <begin position="209"/>
        <end position="230"/>
    </location>
</feature>
<feature type="transmembrane region" description="Helical" evidence="1">
    <location>
        <begin position="98"/>
        <end position="121"/>
    </location>
</feature>
<evidence type="ECO:0000313" key="3">
    <source>
        <dbReference type="Proteomes" id="UP000030988"/>
    </source>
</evidence>
<evidence type="ECO:0008006" key="4">
    <source>
        <dbReference type="Google" id="ProtNLM"/>
    </source>
</evidence>
<protein>
    <recommendedName>
        <fullName evidence="4">DUF2157 domain-containing protein</fullName>
    </recommendedName>
</protein>
<gene>
    <name evidence="2" type="ORF">PK98_02110</name>
</gene>
<name>A0A0B2C026_9SPHN</name>
<evidence type="ECO:0000313" key="2">
    <source>
        <dbReference type="EMBL" id="KHL25505.1"/>
    </source>
</evidence>
<dbReference type="EMBL" id="JTDN01000001">
    <property type="protein sequence ID" value="KHL25505.1"/>
    <property type="molecule type" value="Genomic_DNA"/>
</dbReference>
<comment type="caution">
    <text evidence="2">The sequence shown here is derived from an EMBL/GenBank/DDBJ whole genome shotgun (WGS) entry which is preliminary data.</text>
</comment>
<keyword evidence="1" id="KW-0812">Transmembrane</keyword>
<dbReference type="Proteomes" id="UP000030988">
    <property type="component" value="Unassembled WGS sequence"/>
</dbReference>
<dbReference type="RefSeq" id="WP_039093926.1">
    <property type="nucleotide sequence ID" value="NZ_JTDN01000001.1"/>
</dbReference>
<feature type="transmembrane region" description="Helical" evidence="1">
    <location>
        <begin position="269"/>
        <end position="290"/>
    </location>
</feature>
<sequence length="377" mass="40094">MYSESDLQSAVDAGAVSAEAAAAFRAHAAALHAAPAVDEEHFRLVTGFNDIFVSIACLLVVFAAAAVGTTMIAAAAGGLLVAVAAWAMAEAFTRRRRMALPSIILLLAFVLGLWFATSFWLEAAMPKHEVDRSYMFGGRLQRLSEWEHHPWQQAVMVLAGAAAAGIGALLHWRRFHVPITIAAAVGALALFVISGIAATRNEALGDNPLLEPTALLCGLAVFAYAMRWDMSDRLRTTQRSDIAFWLHLVAAPLIAHPLFHWMGVTSGNAISLLTAGGVLVIYLGFGVVALAIDRRALLVSALAYVLIALAQLFQSYGAIELNVALTALIIGSALLALSAWWQQIRQRLVMRLPDGVRAKLPPVAARQPTGGPVPAAG</sequence>
<feature type="transmembrane region" description="Helical" evidence="1">
    <location>
        <begin position="53"/>
        <end position="86"/>
    </location>
</feature>
<dbReference type="OrthoDB" id="9770600at2"/>
<reference evidence="2 3" key="1">
    <citation type="submission" date="2014-11" db="EMBL/GenBank/DDBJ databases">
        <title>Draft genome sequence of Kirrobacter mercurialis.</title>
        <authorList>
            <person name="Coil D.A."/>
            <person name="Eisen J.A."/>
        </authorList>
    </citation>
    <scope>NUCLEOTIDE SEQUENCE [LARGE SCALE GENOMIC DNA]</scope>
    <source>
        <strain evidence="2 3">Coronado</strain>
    </source>
</reference>
<organism evidence="2 3">
    <name type="scientific">Croceibacterium mercuriale</name>
    <dbReference type="NCBI Taxonomy" id="1572751"/>
    <lineage>
        <taxon>Bacteria</taxon>
        <taxon>Pseudomonadati</taxon>
        <taxon>Pseudomonadota</taxon>
        <taxon>Alphaproteobacteria</taxon>
        <taxon>Sphingomonadales</taxon>
        <taxon>Erythrobacteraceae</taxon>
        <taxon>Croceibacterium</taxon>
    </lineage>
</organism>
<feature type="transmembrane region" description="Helical" evidence="1">
    <location>
        <begin position="177"/>
        <end position="197"/>
    </location>
</feature>
<accession>A0A0B2C026</accession>
<feature type="transmembrane region" description="Helical" evidence="1">
    <location>
        <begin position="323"/>
        <end position="341"/>
    </location>
</feature>
<feature type="transmembrane region" description="Helical" evidence="1">
    <location>
        <begin position="297"/>
        <end position="317"/>
    </location>
</feature>
<keyword evidence="3" id="KW-1185">Reference proteome</keyword>